<dbReference type="PANTHER" id="PTHR43280">
    <property type="entry name" value="ARAC-FAMILY TRANSCRIPTIONAL REGULATOR"/>
    <property type="match status" value="1"/>
</dbReference>
<dbReference type="SUPFAM" id="SSF52172">
    <property type="entry name" value="CheY-like"/>
    <property type="match status" value="1"/>
</dbReference>
<dbReference type="GO" id="GO:0000160">
    <property type="term" value="P:phosphorelay signal transduction system"/>
    <property type="evidence" value="ECO:0007669"/>
    <property type="project" value="InterPro"/>
</dbReference>
<dbReference type="InterPro" id="IPR011006">
    <property type="entry name" value="CheY-like_superfamily"/>
</dbReference>
<keyword evidence="2 8" id="KW-0238">DNA-binding</keyword>
<accession>A0A2N5HJA3</accession>
<feature type="modified residue" description="4-aspartylphosphate" evidence="4">
    <location>
        <position position="55"/>
    </location>
</feature>
<dbReference type="Gene3D" id="3.40.50.2300">
    <property type="match status" value="1"/>
</dbReference>
<sequence length="528" mass="60868">MLKVLIADDEILERKAVAKIIKGSQEDVKVIGEAPNGRIAIEMAQEQRPDIIFMDIKMPGIDGVQAVKEIRKFDQGIRFIMVSAFNTFEYAKEVMQQGVKEYILKPSSKKDLLESLQRVSEEIQVERRQMEEQQSLRESLDRAVSIAQKEWVTSLLMNQVQDMTFEEWSQLLGVEITSGYTMLFTLRSSSKEELPSAQKEKWYRWIKNMLKSIAVKHEIMVGAMKDGQIPVLFLCKKLEEKNHFRTNAESIIENLFGSFKQENFGADMRIGIGHPYNHAHELNRSYHEAIVALEELLKTPNRKYLFCNKRGPAFEVPTDSEIIEVEKKLLDSVRQGDVNQVMFIFDSFVSKLSANNITASLVKKSFDELFILISRMLHDLGINYERIPNIDESGDIRHLLEAGKTHLLAVVQHVQVWRNNHAKGMLQKAKDYIETHYADAITLESAADYVELSPFYFSKLFKDRFGMTFIDYLTEIRIKKAKEAMLDPGKSLKEICYSVGYKDPNYFSRVFKKLTGLSPSEFRKTTVK</sequence>
<dbReference type="Gene3D" id="1.10.10.60">
    <property type="entry name" value="Homeodomain-like"/>
    <property type="match status" value="2"/>
</dbReference>
<name>A0A2N5HJA3_9BACI</name>
<dbReference type="AlphaFoldDB" id="A0A2N5HJA3"/>
<evidence type="ECO:0000313" key="8">
    <source>
        <dbReference type="EMBL" id="PLS05581.1"/>
    </source>
</evidence>
<dbReference type="Pfam" id="PF17853">
    <property type="entry name" value="GGDEF_2"/>
    <property type="match status" value="1"/>
</dbReference>
<dbReference type="PROSITE" id="PS01124">
    <property type="entry name" value="HTH_ARAC_FAMILY_2"/>
    <property type="match status" value="1"/>
</dbReference>
<evidence type="ECO:0000259" key="6">
    <source>
        <dbReference type="PROSITE" id="PS01124"/>
    </source>
</evidence>
<gene>
    <name evidence="8" type="ORF">CVD27_09435</name>
</gene>
<dbReference type="PANTHER" id="PTHR43280:SF28">
    <property type="entry name" value="HTH-TYPE TRANSCRIPTIONAL ACTIVATOR RHAS"/>
    <property type="match status" value="1"/>
</dbReference>
<organism evidence="8 9">
    <name type="scientific">Neobacillus cucumis</name>
    <dbReference type="NCBI Taxonomy" id="1740721"/>
    <lineage>
        <taxon>Bacteria</taxon>
        <taxon>Bacillati</taxon>
        <taxon>Bacillota</taxon>
        <taxon>Bacilli</taxon>
        <taxon>Bacillales</taxon>
        <taxon>Bacillaceae</taxon>
        <taxon>Neobacillus</taxon>
    </lineage>
</organism>
<dbReference type="OrthoDB" id="9794370at2"/>
<reference evidence="8 9" key="1">
    <citation type="submission" date="2017-11" db="EMBL/GenBank/DDBJ databases">
        <title>Comparitive Functional Genomics of Dry Heat Resistant strains isolated from the Viking Spacecraft.</title>
        <authorList>
            <person name="Seuylemezian A."/>
            <person name="Cooper K."/>
            <person name="Vaishampayan P."/>
        </authorList>
    </citation>
    <scope>NUCLEOTIDE SEQUENCE [LARGE SCALE GENOMIC DNA]</scope>
    <source>
        <strain evidence="8 9">V32-6</strain>
    </source>
</reference>
<keyword evidence="4" id="KW-0597">Phosphoprotein</keyword>
<keyword evidence="9" id="KW-1185">Reference proteome</keyword>
<keyword evidence="5" id="KW-0175">Coiled coil</keyword>
<feature type="domain" description="Response regulatory" evidence="7">
    <location>
        <begin position="3"/>
        <end position="120"/>
    </location>
</feature>
<dbReference type="Proteomes" id="UP000234950">
    <property type="component" value="Unassembled WGS sequence"/>
</dbReference>
<evidence type="ECO:0000256" key="5">
    <source>
        <dbReference type="SAM" id="Coils"/>
    </source>
</evidence>
<dbReference type="SMART" id="SM00342">
    <property type="entry name" value="HTH_ARAC"/>
    <property type="match status" value="1"/>
</dbReference>
<dbReference type="RefSeq" id="WP_101647649.1">
    <property type="nucleotide sequence ID" value="NZ_PGVE01000040.1"/>
</dbReference>
<dbReference type="GO" id="GO:0043565">
    <property type="term" value="F:sequence-specific DNA binding"/>
    <property type="evidence" value="ECO:0007669"/>
    <property type="project" value="InterPro"/>
</dbReference>
<comment type="caution">
    <text evidence="8">The sequence shown here is derived from an EMBL/GenBank/DDBJ whole genome shotgun (WGS) entry which is preliminary data.</text>
</comment>
<dbReference type="EMBL" id="PGVE01000040">
    <property type="protein sequence ID" value="PLS05581.1"/>
    <property type="molecule type" value="Genomic_DNA"/>
</dbReference>
<evidence type="ECO:0000259" key="7">
    <source>
        <dbReference type="PROSITE" id="PS50110"/>
    </source>
</evidence>
<evidence type="ECO:0000256" key="3">
    <source>
        <dbReference type="ARBA" id="ARBA00023163"/>
    </source>
</evidence>
<keyword evidence="3" id="KW-0804">Transcription</keyword>
<dbReference type="InterPro" id="IPR041522">
    <property type="entry name" value="CdaR_GGDEF"/>
</dbReference>
<feature type="coiled-coil region" evidence="5">
    <location>
        <begin position="109"/>
        <end position="150"/>
    </location>
</feature>
<dbReference type="CDD" id="cd17536">
    <property type="entry name" value="REC_YesN-like"/>
    <property type="match status" value="1"/>
</dbReference>
<dbReference type="SMART" id="SM00448">
    <property type="entry name" value="REC"/>
    <property type="match status" value="1"/>
</dbReference>
<dbReference type="PRINTS" id="PR00032">
    <property type="entry name" value="HTHARAC"/>
</dbReference>
<dbReference type="SUPFAM" id="SSF46689">
    <property type="entry name" value="Homeodomain-like"/>
    <property type="match status" value="2"/>
</dbReference>
<keyword evidence="1" id="KW-0805">Transcription regulation</keyword>
<dbReference type="PROSITE" id="PS00041">
    <property type="entry name" value="HTH_ARAC_FAMILY_1"/>
    <property type="match status" value="1"/>
</dbReference>
<dbReference type="InterPro" id="IPR009057">
    <property type="entry name" value="Homeodomain-like_sf"/>
</dbReference>
<dbReference type="PROSITE" id="PS50110">
    <property type="entry name" value="RESPONSE_REGULATORY"/>
    <property type="match status" value="1"/>
</dbReference>
<dbReference type="Pfam" id="PF12833">
    <property type="entry name" value="HTH_18"/>
    <property type="match status" value="1"/>
</dbReference>
<feature type="domain" description="HTH araC/xylS-type" evidence="6">
    <location>
        <begin position="427"/>
        <end position="525"/>
    </location>
</feature>
<dbReference type="InterPro" id="IPR018062">
    <property type="entry name" value="HTH_AraC-typ_CS"/>
</dbReference>
<evidence type="ECO:0000313" key="9">
    <source>
        <dbReference type="Proteomes" id="UP000234950"/>
    </source>
</evidence>
<dbReference type="InterPro" id="IPR001789">
    <property type="entry name" value="Sig_transdc_resp-reg_receiver"/>
</dbReference>
<dbReference type="InterPro" id="IPR018060">
    <property type="entry name" value="HTH_AraC"/>
</dbReference>
<dbReference type="GO" id="GO:0003700">
    <property type="term" value="F:DNA-binding transcription factor activity"/>
    <property type="evidence" value="ECO:0007669"/>
    <property type="project" value="InterPro"/>
</dbReference>
<proteinExistence type="predicted"/>
<dbReference type="Pfam" id="PF00072">
    <property type="entry name" value="Response_reg"/>
    <property type="match status" value="1"/>
</dbReference>
<evidence type="ECO:0000256" key="1">
    <source>
        <dbReference type="ARBA" id="ARBA00023015"/>
    </source>
</evidence>
<dbReference type="InterPro" id="IPR020449">
    <property type="entry name" value="Tscrpt_reg_AraC-type_HTH"/>
</dbReference>
<protein>
    <submittedName>
        <fullName evidence="8">DNA-binding response regulator</fullName>
    </submittedName>
</protein>
<evidence type="ECO:0000256" key="2">
    <source>
        <dbReference type="ARBA" id="ARBA00023125"/>
    </source>
</evidence>
<evidence type="ECO:0000256" key="4">
    <source>
        <dbReference type="PROSITE-ProRule" id="PRU00169"/>
    </source>
</evidence>